<keyword evidence="2" id="KW-1185">Reference proteome</keyword>
<reference evidence="1" key="3">
    <citation type="submission" date="2022-06" db="UniProtKB">
        <authorList>
            <consortium name="EnsemblPlants"/>
        </authorList>
    </citation>
    <scope>IDENTIFICATION</scope>
</reference>
<evidence type="ECO:0000313" key="1">
    <source>
        <dbReference type="EnsemblPlants" id="TuG1812G0200003047.01.T01"/>
    </source>
</evidence>
<reference evidence="2" key="1">
    <citation type="journal article" date="2013" name="Nature">
        <title>Draft genome of the wheat A-genome progenitor Triticum urartu.</title>
        <authorList>
            <person name="Ling H.Q."/>
            <person name="Zhao S."/>
            <person name="Liu D."/>
            <person name="Wang J."/>
            <person name="Sun H."/>
            <person name="Zhang C."/>
            <person name="Fan H."/>
            <person name="Li D."/>
            <person name="Dong L."/>
            <person name="Tao Y."/>
            <person name="Gao C."/>
            <person name="Wu H."/>
            <person name="Li Y."/>
            <person name="Cui Y."/>
            <person name="Guo X."/>
            <person name="Zheng S."/>
            <person name="Wang B."/>
            <person name="Yu K."/>
            <person name="Liang Q."/>
            <person name="Yang W."/>
            <person name="Lou X."/>
            <person name="Chen J."/>
            <person name="Feng M."/>
            <person name="Jian J."/>
            <person name="Zhang X."/>
            <person name="Luo G."/>
            <person name="Jiang Y."/>
            <person name="Liu J."/>
            <person name="Wang Z."/>
            <person name="Sha Y."/>
            <person name="Zhang B."/>
            <person name="Wu H."/>
            <person name="Tang D."/>
            <person name="Shen Q."/>
            <person name="Xue P."/>
            <person name="Zou S."/>
            <person name="Wang X."/>
            <person name="Liu X."/>
            <person name="Wang F."/>
            <person name="Yang Y."/>
            <person name="An X."/>
            <person name="Dong Z."/>
            <person name="Zhang K."/>
            <person name="Zhang X."/>
            <person name="Luo M.C."/>
            <person name="Dvorak J."/>
            <person name="Tong Y."/>
            <person name="Wang J."/>
            <person name="Yang H."/>
            <person name="Li Z."/>
            <person name="Wang D."/>
            <person name="Zhang A."/>
            <person name="Wang J."/>
        </authorList>
    </citation>
    <scope>NUCLEOTIDE SEQUENCE</scope>
    <source>
        <strain evidence="2">cv. G1812</strain>
    </source>
</reference>
<name>A0A8R7PF92_TRIUA</name>
<organism evidence="1 2">
    <name type="scientific">Triticum urartu</name>
    <name type="common">Red wild einkorn</name>
    <name type="synonym">Crithodium urartu</name>
    <dbReference type="NCBI Taxonomy" id="4572"/>
    <lineage>
        <taxon>Eukaryota</taxon>
        <taxon>Viridiplantae</taxon>
        <taxon>Streptophyta</taxon>
        <taxon>Embryophyta</taxon>
        <taxon>Tracheophyta</taxon>
        <taxon>Spermatophyta</taxon>
        <taxon>Magnoliopsida</taxon>
        <taxon>Liliopsida</taxon>
        <taxon>Poales</taxon>
        <taxon>Poaceae</taxon>
        <taxon>BOP clade</taxon>
        <taxon>Pooideae</taxon>
        <taxon>Triticodae</taxon>
        <taxon>Triticeae</taxon>
        <taxon>Triticinae</taxon>
        <taxon>Triticum</taxon>
    </lineage>
</organism>
<dbReference type="Gramene" id="TuG1812G0200003047.01.T01">
    <property type="protein sequence ID" value="TuG1812G0200003047.01.T01"/>
    <property type="gene ID" value="TuG1812G0200003047.01"/>
</dbReference>
<dbReference type="PANTHER" id="PTHR36368:SF1">
    <property type="entry name" value="ATP-DEPENDENT CASEINOLYTIC PROTEASE_CROTONASE FAMILY PROTEIN"/>
    <property type="match status" value="1"/>
</dbReference>
<reference evidence="1" key="2">
    <citation type="submission" date="2018-03" db="EMBL/GenBank/DDBJ databases">
        <title>The Triticum urartu genome reveals the dynamic nature of wheat genome evolution.</title>
        <authorList>
            <person name="Ling H."/>
            <person name="Ma B."/>
            <person name="Shi X."/>
            <person name="Liu H."/>
            <person name="Dong L."/>
            <person name="Sun H."/>
            <person name="Cao Y."/>
            <person name="Gao Q."/>
            <person name="Zheng S."/>
            <person name="Li Y."/>
            <person name="Yu Y."/>
            <person name="Du H."/>
            <person name="Qi M."/>
            <person name="Li Y."/>
            <person name="Yu H."/>
            <person name="Cui Y."/>
            <person name="Wang N."/>
            <person name="Chen C."/>
            <person name="Wu H."/>
            <person name="Zhao Y."/>
            <person name="Zhang J."/>
            <person name="Li Y."/>
            <person name="Zhou W."/>
            <person name="Zhang B."/>
            <person name="Hu W."/>
            <person name="Eijk M."/>
            <person name="Tang J."/>
            <person name="Witsenboer H."/>
            <person name="Zhao S."/>
            <person name="Li Z."/>
            <person name="Zhang A."/>
            <person name="Wang D."/>
            <person name="Liang C."/>
        </authorList>
    </citation>
    <scope>NUCLEOTIDE SEQUENCE [LARGE SCALE GENOMIC DNA]</scope>
    <source>
        <strain evidence="1">cv. G1812</strain>
    </source>
</reference>
<evidence type="ECO:0000313" key="2">
    <source>
        <dbReference type="Proteomes" id="UP000015106"/>
    </source>
</evidence>
<protein>
    <submittedName>
        <fullName evidence="1">Uncharacterized protein</fullName>
    </submittedName>
</protein>
<proteinExistence type="predicted"/>
<dbReference type="Proteomes" id="UP000015106">
    <property type="component" value="Chromosome 2"/>
</dbReference>
<dbReference type="AlphaFoldDB" id="A0A8R7PF92"/>
<sequence>PNRSLFLWDTPVDPRRSLPPHLRHGRRIRHPKPGPRVQLVPLLVPFPAAGHQELVLELPVRVAGGAGAGCSPSCCRQRQRDPRPIGVPGGWAFLKDAPGNGGTDLKRDCFGSQAEHAEASATRDFLPIGGSTVEQGTKRKQSLRGLFGFLDD</sequence>
<dbReference type="EnsemblPlants" id="TuG1812G0200003047.01.T01">
    <property type="protein sequence ID" value="TuG1812G0200003047.01.T01"/>
    <property type="gene ID" value="TuG1812G0200003047.01"/>
</dbReference>
<dbReference type="PANTHER" id="PTHR36368">
    <property type="entry name" value="ATP-DEPENDENT CASEINOLYTIC PROTEASE/CROTONASE FAMILY PROTEIN"/>
    <property type="match status" value="1"/>
</dbReference>
<accession>A0A8R7PF92</accession>